<dbReference type="PANTHER" id="PTHR42760:SF121">
    <property type="entry name" value="3-OXOACYL-(ACYL-CARRIER-PROTEIN) REDUCTASE"/>
    <property type="match status" value="1"/>
</dbReference>
<sequence>MNSASVARITRVAIVTGAAQGIGLAIALELYSEGFDVVLSDLKAKEGKLNSVTSQIYDTQDDQEDGRGQGGKRVGRLLAITADVSVEDEVKGLIDKVVAELGGVDVMVANAGISLLKPLEEVTTPEWDKMMAVNVRGTFLCYKYAAEQMIKQGRGGRILGACSIAGKKGMPEVAAYCTSKFAIRGLTQSAALEWGKYGITVNAYAPGPIDTDFLAQFDEYFTNKSGAPKGSWSESLKQTTSTGTLGTPQDVANLVSYLVSRGAKFVTGQSINVDGGGVFD</sequence>
<dbReference type="PRINTS" id="PR00081">
    <property type="entry name" value="GDHRDH"/>
</dbReference>
<keyword evidence="4" id="KW-1185">Reference proteome</keyword>
<gene>
    <name evidence="3" type="ORF">JAAARDRAFT_161320</name>
</gene>
<dbReference type="InterPro" id="IPR036291">
    <property type="entry name" value="NAD(P)-bd_dom_sf"/>
</dbReference>
<dbReference type="OrthoDB" id="498125at2759"/>
<dbReference type="EMBL" id="KL197731">
    <property type="protein sequence ID" value="KDQ53962.1"/>
    <property type="molecule type" value="Genomic_DNA"/>
</dbReference>
<dbReference type="PROSITE" id="PS00061">
    <property type="entry name" value="ADH_SHORT"/>
    <property type="match status" value="1"/>
</dbReference>
<dbReference type="PANTHER" id="PTHR42760">
    <property type="entry name" value="SHORT-CHAIN DEHYDROGENASES/REDUCTASES FAMILY MEMBER"/>
    <property type="match status" value="1"/>
</dbReference>
<dbReference type="GO" id="GO:0016616">
    <property type="term" value="F:oxidoreductase activity, acting on the CH-OH group of donors, NAD or NADP as acceptor"/>
    <property type="evidence" value="ECO:0007669"/>
    <property type="project" value="TreeGrafter"/>
</dbReference>
<dbReference type="Proteomes" id="UP000027265">
    <property type="component" value="Unassembled WGS sequence"/>
</dbReference>
<dbReference type="Pfam" id="PF13561">
    <property type="entry name" value="adh_short_C2"/>
    <property type="match status" value="1"/>
</dbReference>
<proteinExistence type="inferred from homology"/>
<name>A0A067PRN9_9AGAM</name>
<reference evidence="4" key="1">
    <citation type="journal article" date="2014" name="Proc. Natl. Acad. Sci. U.S.A.">
        <title>Extensive sampling of basidiomycete genomes demonstrates inadequacy of the white-rot/brown-rot paradigm for wood decay fungi.</title>
        <authorList>
            <person name="Riley R."/>
            <person name="Salamov A.A."/>
            <person name="Brown D.W."/>
            <person name="Nagy L.G."/>
            <person name="Floudas D."/>
            <person name="Held B.W."/>
            <person name="Levasseur A."/>
            <person name="Lombard V."/>
            <person name="Morin E."/>
            <person name="Otillar R."/>
            <person name="Lindquist E.A."/>
            <person name="Sun H."/>
            <person name="LaButti K.M."/>
            <person name="Schmutz J."/>
            <person name="Jabbour D."/>
            <person name="Luo H."/>
            <person name="Baker S.E."/>
            <person name="Pisabarro A.G."/>
            <person name="Walton J.D."/>
            <person name="Blanchette R.A."/>
            <person name="Henrissat B."/>
            <person name="Martin F."/>
            <person name="Cullen D."/>
            <person name="Hibbett D.S."/>
            <person name="Grigoriev I.V."/>
        </authorList>
    </citation>
    <scope>NUCLEOTIDE SEQUENCE [LARGE SCALE GENOMIC DNA]</scope>
    <source>
        <strain evidence="4">MUCL 33604</strain>
    </source>
</reference>
<dbReference type="InterPro" id="IPR002347">
    <property type="entry name" value="SDR_fam"/>
</dbReference>
<dbReference type="FunFam" id="3.40.50.720:FF:000084">
    <property type="entry name" value="Short-chain dehydrogenase reductase"/>
    <property type="match status" value="1"/>
</dbReference>
<accession>A0A067PRN9</accession>
<organism evidence="3 4">
    <name type="scientific">Jaapia argillacea MUCL 33604</name>
    <dbReference type="NCBI Taxonomy" id="933084"/>
    <lineage>
        <taxon>Eukaryota</taxon>
        <taxon>Fungi</taxon>
        <taxon>Dikarya</taxon>
        <taxon>Basidiomycota</taxon>
        <taxon>Agaricomycotina</taxon>
        <taxon>Agaricomycetes</taxon>
        <taxon>Agaricomycetidae</taxon>
        <taxon>Jaapiales</taxon>
        <taxon>Jaapiaceae</taxon>
        <taxon>Jaapia</taxon>
    </lineage>
</organism>
<dbReference type="GO" id="GO:0006633">
    <property type="term" value="P:fatty acid biosynthetic process"/>
    <property type="evidence" value="ECO:0007669"/>
    <property type="project" value="TreeGrafter"/>
</dbReference>
<protein>
    <recommendedName>
        <fullName evidence="5">Acetoin reductase family protein</fullName>
    </recommendedName>
</protein>
<evidence type="ECO:0000256" key="2">
    <source>
        <dbReference type="ARBA" id="ARBA00022857"/>
    </source>
</evidence>
<dbReference type="STRING" id="933084.A0A067PRN9"/>
<keyword evidence="2" id="KW-0521">NADP</keyword>
<evidence type="ECO:0000313" key="4">
    <source>
        <dbReference type="Proteomes" id="UP000027265"/>
    </source>
</evidence>
<dbReference type="InParanoid" id="A0A067PRN9"/>
<evidence type="ECO:0000313" key="3">
    <source>
        <dbReference type="EMBL" id="KDQ53962.1"/>
    </source>
</evidence>
<dbReference type="PRINTS" id="PR00080">
    <property type="entry name" value="SDRFAMILY"/>
</dbReference>
<dbReference type="HOGENOM" id="CLU_010194_1_0_1"/>
<dbReference type="Gene3D" id="3.40.50.720">
    <property type="entry name" value="NAD(P)-binding Rossmann-like Domain"/>
    <property type="match status" value="1"/>
</dbReference>
<comment type="similarity">
    <text evidence="1">Belongs to the short-chain dehydrogenases/reductases (SDR) family.</text>
</comment>
<dbReference type="AlphaFoldDB" id="A0A067PRN9"/>
<dbReference type="GO" id="GO:0048038">
    <property type="term" value="F:quinone binding"/>
    <property type="evidence" value="ECO:0007669"/>
    <property type="project" value="TreeGrafter"/>
</dbReference>
<evidence type="ECO:0008006" key="5">
    <source>
        <dbReference type="Google" id="ProtNLM"/>
    </source>
</evidence>
<evidence type="ECO:0000256" key="1">
    <source>
        <dbReference type="ARBA" id="ARBA00006484"/>
    </source>
</evidence>
<dbReference type="InterPro" id="IPR020904">
    <property type="entry name" value="Sc_DH/Rdtase_CS"/>
</dbReference>
<dbReference type="SUPFAM" id="SSF51735">
    <property type="entry name" value="NAD(P)-binding Rossmann-fold domains"/>
    <property type="match status" value="1"/>
</dbReference>